<dbReference type="PANTHER" id="PTHR43437:SF3">
    <property type="entry name" value="HYDROXYACYL-THIOESTER DEHYDRATASE TYPE 2, MITOCHONDRIAL"/>
    <property type="match status" value="1"/>
</dbReference>
<dbReference type="AlphaFoldDB" id="A0A1H2PNU8"/>
<organism evidence="2 3">
    <name type="scientific">Chitinasiproducens palmae</name>
    <dbReference type="NCBI Taxonomy" id="1770053"/>
    <lineage>
        <taxon>Bacteria</taxon>
        <taxon>Pseudomonadati</taxon>
        <taxon>Pseudomonadota</taxon>
        <taxon>Betaproteobacteria</taxon>
        <taxon>Burkholderiales</taxon>
        <taxon>Burkholderiaceae</taxon>
        <taxon>Chitinasiproducens</taxon>
    </lineage>
</organism>
<dbReference type="PANTHER" id="PTHR43437">
    <property type="entry name" value="HYDROXYACYL-THIOESTER DEHYDRATASE TYPE 2, MITOCHONDRIAL-RELATED"/>
    <property type="match status" value="1"/>
</dbReference>
<dbReference type="STRING" id="1770053.SAMN05216551_10552"/>
<dbReference type="InterPro" id="IPR002539">
    <property type="entry name" value="MaoC-like_dom"/>
</dbReference>
<gene>
    <name evidence="2" type="ORF">SAMN05216551_10552</name>
</gene>
<name>A0A1H2PNU8_9BURK</name>
<feature type="domain" description="MaoC-like" evidence="1">
    <location>
        <begin position="12"/>
        <end position="102"/>
    </location>
</feature>
<dbReference type="OrthoDB" id="9801625at2"/>
<dbReference type="SUPFAM" id="SSF54637">
    <property type="entry name" value="Thioesterase/thiol ester dehydrase-isomerase"/>
    <property type="match status" value="1"/>
</dbReference>
<proteinExistence type="predicted"/>
<evidence type="ECO:0000259" key="1">
    <source>
        <dbReference type="Pfam" id="PF01575"/>
    </source>
</evidence>
<dbReference type="Gene3D" id="3.10.129.10">
    <property type="entry name" value="Hotdog Thioesterase"/>
    <property type="match status" value="1"/>
</dbReference>
<evidence type="ECO:0000313" key="2">
    <source>
        <dbReference type="EMBL" id="SDV48390.1"/>
    </source>
</evidence>
<sequence>MSRIVTIGDTFSHELRFTADQIQRFAELTGDSLPLHRDPSYARDHRFPGLVVSAAHLSAHLLSAIGNHFNAFAHSLNTQLDIRFERAILANDTLVLDWRVTDAFWKDKPGGDVTTLALAVHNQRELSVASGTATLLVMPKSADLSSAAGAP</sequence>
<dbReference type="InterPro" id="IPR050965">
    <property type="entry name" value="UPF0336/Enoyl-CoA_hydratase"/>
</dbReference>
<dbReference type="GO" id="GO:0019171">
    <property type="term" value="F:(3R)-hydroxyacyl-[acyl-carrier-protein] dehydratase activity"/>
    <property type="evidence" value="ECO:0007669"/>
    <property type="project" value="TreeGrafter"/>
</dbReference>
<keyword evidence="3" id="KW-1185">Reference proteome</keyword>
<accession>A0A1H2PNU8</accession>
<dbReference type="Proteomes" id="UP000243719">
    <property type="component" value="Unassembled WGS sequence"/>
</dbReference>
<evidence type="ECO:0000313" key="3">
    <source>
        <dbReference type="Proteomes" id="UP000243719"/>
    </source>
</evidence>
<protein>
    <submittedName>
        <fullName evidence="2">Acyl dehydratase</fullName>
    </submittedName>
</protein>
<dbReference type="InterPro" id="IPR029069">
    <property type="entry name" value="HotDog_dom_sf"/>
</dbReference>
<dbReference type="Pfam" id="PF01575">
    <property type="entry name" value="MaoC_dehydratas"/>
    <property type="match status" value="1"/>
</dbReference>
<dbReference type="RefSeq" id="WP_091907536.1">
    <property type="nucleotide sequence ID" value="NZ_FNLO01000005.1"/>
</dbReference>
<dbReference type="GO" id="GO:0006633">
    <property type="term" value="P:fatty acid biosynthetic process"/>
    <property type="evidence" value="ECO:0007669"/>
    <property type="project" value="TreeGrafter"/>
</dbReference>
<dbReference type="EMBL" id="FNLO01000005">
    <property type="protein sequence ID" value="SDV48390.1"/>
    <property type="molecule type" value="Genomic_DNA"/>
</dbReference>
<reference evidence="3" key="1">
    <citation type="submission" date="2016-09" db="EMBL/GenBank/DDBJ databases">
        <authorList>
            <person name="Varghese N."/>
            <person name="Submissions S."/>
        </authorList>
    </citation>
    <scope>NUCLEOTIDE SEQUENCE [LARGE SCALE GENOMIC DNA]</scope>
    <source>
        <strain evidence="3">JS23</strain>
    </source>
</reference>